<name>A0ABU2QNS1_9ACTN</name>
<proteinExistence type="predicted"/>
<dbReference type="RefSeq" id="WP_030212002.1">
    <property type="nucleotide sequence ID" value="NZ_JAVRFB010000027.1"/>
</dbReference>
<evidence type="ECO:0000313" key="1">
    <source>
        <dbReference type="EMBL" id="MDT0405712.1"/>
    </source>
</evidence>
<comment type="caution">
    <text evidence="1">The sequence shown here is derived from an EMBL/GenBank/DDBJ whole genome shotgun (WGS) entry which is preliminary data.</text>
</comment>
<organism evidence="1 2">
    <name type="scientific">Streptomyces edwardsiae</name>
    <dbReference type="NCBI Taxonomy" id="3075527"/>
    <lineage>
        <taxon>Bacteria</taxon>
        <taxon>Bacillati</taxon>
        <taxon>Actinomycetota</taxon>
        <taxon>Actinomycetes</taxon>
        <taxon>Kitasatosporales</taxon>
        <taxon>Streptomycetaceae</taxon>
        <taxon>Streptomyces</taxon>
    </lineage>
</organism>
<sequence>MAKGLFHLLVTGVVVLTAVSLLAQVVRRFEMFEAAGAESVRLSLAPLLITRHILFLQEVLT</sequence>
<gene>
    <name evidence="1" type="ORF">RM528_28120</name>
</gene>
<reference evidence="2" key="1">
    <citation type="submission" date="2023-07" db="EMBL/GenBank/DDBJ databases">
        <title>30 novel species of actinomycetes from the DSMZ collection.</title>
        <authorList>
            <person name="Nouioui I."/>
        </authorList>
    </citation>
    <scope>NUCLEOTIDE SEQUENCE [LARGE SCALE GENOMIC DNA]</scope>
    <source>
        <strain evidence="2">DSM 41635</strain>
    </source>
</reference>
<dbReference type="EMBL" id="JAVRFB010000027">
    <property type="protein sequence ID" value="MDT0405712.1"/>
    <property type="molecule type" value="Genomic_DNA"/>
</dbReference>
<dbReference type="Proteomes" id="UP001180503">
    <property type="component" value="Unassembled WGS sequence"/>
</dbReference>
<evidence type="ECO:0000313" key="2">
    <source>
        <dbReference type="Proteomes" id="UP001180503"/>
    </source>
</evidence>
<accession>A0ABU2QNS1</accession>
<protein>
    <submittedName>
        <fullName evidence="1">Uncharacterized protein</fullName>
    </submittedName>
</protein>